<protein>
    <submittedName>
        <fullName evidence="1">Uncharacterized protein</fullName>
    </submittedName>
</protein>
<name>A0A3G9J8L2_9BACL</name>
<proteinExistence type="predicted"/>
<dbReference type="Proteomes" id="UP000275368">
    <property type="component" value="Chromosome"/>
</dbReference>
<dbReference type="PANTHER" id="PTHR37305:SF1">
    <property type="entry name" value="MEMBRANE PROTEIN"/>
    <property type="match status" value="1"/>
</dbReference>
<evidence type="ECO:0000313" key="1">
    <source>
        <dbReference type="EMBL" id="BBH24685.1"/>
    </source>
</evidence>
<dbReference type="KEGG" id="pbk:Back11_60300"/>
<accession>A0A3G9J8L2</accession>
<evidence type="ECO:0000313" key="2">
    <source>
        <dbReference type="Proteomes" id="UP000275368"/>
    </source>
</evidence>
<organism evidence="1 2">
    <name type="scientific">Paenibacillus baekrokdamisoli</name>
    <dbReference type="NCBI Taxonomy" id="1712516"/>
    <lineage>
        <taxon>Bacteria</taxon>
        <taxon>Bacillati</taxon>
        <taxon>Bacillota</taxon>
        <taxon>Bacilli</taxon>
        <taxon>Bacillales</taxon>
        <taxon>Paenibacillaceae</taxon>
        <taxon>Paenibacillus</taxon>
    </lineage>
</organism>
<dbReference type="RefSeq" id="WP_125665050.1">
    <property type="nucleotide sequence ID" value="NZ_AP019308.1"/>
</dbReference>
<dbReference type="EMBL" id="AP019308">
    <property type="protein sequence ID" value="BBH24685.1"/>
    <property type="molecule type" value="Genomic_DNA"/>
</dbReference>
<keyword evidence="2" id="KW-1185">Reference proteome</keyword>
<dbReference type="OrthoDB" id="2388369at2"/>
<gene>
    <name evidence="1" type="ORF">Back11_60300</name>
</gene>
<dbReference type="Pfam" id="PF12730">
    <property type="entry name" value="ABC2_membrane_4"/>
    <property type="match status" value="1"/>
</dbReference>
<dbReference type="AlphaFoldDB" id="A0A3G9J8L2"/>
<dbReference type="PANTHER" id="PTHR37305">
    <property type="entry name" value="INTEGRAL MEMBRANE PROTEIN-RELATED"/>
    <property type="match status" value="1"/>
</dbReference>
<reference evidence="1 2" key="1">
    <citation type="submission" date="2018-11" db="EMBL/GenBank/DDBJ databases">
        <title>Complete genome sequence of Paenibacillus baekrokdamisoli strain KCTC 33723.</title>
        <authorList>
            <person name="Kang S.W."/>
            <person name="Lee K.C."/>
            <person name="Kim K.K."/>
            <person name="Kim J.S."/>
            <person name="Kim D.S."/>
            <person name="Ko S.H."/>
            <person name="Yang S.H."/>
            <person name="Lee J.S."/>
        </authorList>
    </citation>
    <scope>NUCLEOTIDE SEQUENCE [LARGE SCALE GENOMIC DNA]</scope>
    <source>
        <strain evidence="1 2">KCTC 33723</strain>
    </source>
</reference>
<sequence>MVNLIRSELFKLRKERSFWTLVIIIALAAIAFPVALYISSLSQGKPGGSGVDFFVNAMMGNSFITSISICIFAGFFIASEYSTGVMKTIASSGNSRAKILGSKLVALMIAGSILGLLFPIITSTVASLLSGVGHLTDVATGTFILRSIGLTILYSISVSSIMALFATVFNESGKAIAFSITFFILINTVLAIMGSVFPFIEIIYNNSVFKLFDGLSKFKMEEGEWLRILLVPIITCIVFSLLSIWVYRKKEIK</sequence>